<dbReference type="OrthoDB" id="5807598at2759"/>
<evidence type="ECO:0000313" key="2">
    <source>
        <dbReference type="Proteomes" id="UP000050761"/>
    </source>
</evidence>
<name>A0A183GQA4_HELPZ</name>
<dbReference type="WBParaSite" id="HPBE_0002487401-mRNA-1">
    <property type="protein sequence ID" value="HPBE_0002487401-mRNA-1"/>
    <property type="gene ID" value="HPBE_0002487401"/>
</dbReference>
<sequence length="258" mass="28865">MLFDPDQTVSPVAPAYCTVLQEFLESSSASYVRAEAVIDNLNRNTLGLPMFRHVKIGAMWRINNVSKIDRAERSCQRKPHRGFHEVDERQRRLSLQMFAERSLILAMKSLVMLSSPMQLTSDNPTSLSFKGKSPLPFGDVGRPAVVDSDFFRLEECCLTVRPGSASSKLIDEFVTADLDAGMVTILLPVYYMDVSPNGLRCKVDDVEAFNVLMNLNLIEFVGKCAGRTPMEDMREQVDKVTFDGDSILWSLDKESGAL</sequence>
<protein>
    <submittedName>
        <fullName evidence="3">RNase_Zc3h12a_2 domain-containing protein</fullName>
    </submittedName>
</protein>
<dbReference type="Proteomes" id="UP000050761">
    <property type="component" value="Unassembled WGS sequence"/>
</dbReference>
<proteinExistence type="predicted"/>
<gene>
    <name evidence="1" type="ORF">HPBE_LOCUS24873</name>
</gene>
<evidence type="ECO:0000313" key="3">
    <source>
        <dbReference type="WBParaSite" id="HPBE_0002487401-mRNA-1"/>
    </source>
</evidence>
<dbReference type="EMBL" id="UZAH01036995">
    <property type="protein sequence ID" value="VDP47783.1"/>
    <property type="molecule type" value="Genomic_DNA"/>
</dbReference>
<accession>A0A3P8HNS9</accession>
<accession>A0A183GQA4</accession>
<organism evidence="2 3">
    <name type="scientific">Heligmosomoides polygyrus</name>
    <name type="common">Parasitic roundworm</name>
    <dbReference type="NCBI Taxonomy" id="6339"/>
    <lineage>
        <taxon>Eukaryota</taxon>
        <taxon>Metazoa</taxon>
        <taxon>Ecdysozoa</taxon>
        <taxon>Nematoda</taxon>
        <taxon>Chromadorea</taxon>
        <taxon>Rhabditida</taxon>
        <taxon>Rhabditina</taxon>
        <taxon>Rhabditomorpha</taxon>
        <taxon>Strongyloidea</taxon>
        <taxon>Heligmosomidae</taxon>
        <taxon>Heligmosomoides</taxon>
    </lineage>
</organism>
<dbReference type="AlphaFoldDB" id="A0A183GQA4"/>
<evidence type="ECO:0000313" key="1">
    <source>
        <dbReference type="EMBL" id="VDP47783.1"/>
    </source>
</evidence>
<reference evidence="1 2" key="1">
    <citation type="submission" date="2018-11" db="EMBL/GenBank/DDBJ databases">
        <authorList>
            <consortium name="Pathogen Informatics"/>
        </authorList>
    </citation>
    <scope>NUCLEOTIDE SEQUENCE [LARGE SCALE GENOMIC DNA]</scope>
</reference>
<keyword evidence="2" id="KW-1185">Reference proteome</keyword>
<reference evidence="3" key="2">
    <citation type="submission" date="2019-09" db="UniProtKB">
        <authorList>
            <consortium name="WormBaseParasite"/>
        </authorList>
    </citation>
    <scope>IDENTIFICATION</scope>
</reference>